<protein>
    <submittedName>
        <fullName evidence="1">Uncharacterized protein</fullName>
    </submittedName>
</protein>
<accession>A0A3L6SYD7</accession>
<dbReference type="Proteomes" id="UP000275267">
    <property type="component" value="Unassembled WGS sequence"/>
</dbReference>
<dbReference type="EMBL" id="PQIB02000003">
    <property type="protein sequence ID" value="RLN29500.1"/>
    <property type="molecule type" value="Genomic_DNA"/>
</dbReference>
<organism evidence="1 2">
    <name type="scientific">Panicum miliaceum</name>
    <name type="common">Proso millet</name>
    <name type="synonym">Broomcorn millet</name>
    <dbReference type="NCBI Taxonomy" id="4540"/>
    <lineage>
        <taxon>Eukaryota</taxon>
        <taxon>Viridiplantae</taxon>
        <taxon>Streptophyta</taxon>
        <taxon>Embryophyta</taxon>
        <taxon>Tracheophyta</taxon>
        <taxon>Spermatophyta</taxon>
        <taxon>Magnoliopsida</taxon>
        <taxon>Liliopsida</taxon>
        <taxon>Poales</taxon>
        <taxon>Poaceae</taxon>
        <taxon>PACMAD clade</taxon>
        <taxon>Panicoideae</taxon>
        <taxon>Panicodae</taxon>
        <taxon>Paniceae</taxon>
        <taxon>Panicinae</taxon>
        <taxon>Panicum</taxon>
        <taxon>Panicum sect. Panicum</taxon>
    </lineage>
</organism>
<keyword evidence="2" id="KW-1185">Reference proteome</keyword>
<sequence length="124" mass="13777">MEGCMCGGEAAFDAWGPDWDYGKLIATFNPADADAIASIKLPNRRLDDVLAWHFDETGTFAVCSAYNLAMQLEHMNLAPSSSSSPGGERKIWANIWKAEIPPKVRIFAWKLSKDDILPTKNNKF</sequence>
<evidence type="ECO:0000313" key="2">
    <source>
        <dbReference type="Proteomes" id="UP000275267"/>
    </source>
</evidence>
<dbReference type="OrthoDB" id="1717299at2759"/>
<evidence type="ECO:0000313" key="1">
    <source>
        <dbReference type="EMBL" id="RLN29500.1"/>
    </source>
</evidence>
<name>A0A3L6SYD7_PANMI</name>
<comment type="caution">
    <text evidence="1">The sequence shown here is derived from an EMBL/GenBank/DDBJ whole genome shotgun (WGS) entry which is preliminary data.</text>
</comment>
<reference evidence="2" key="1">
    <citation type="journal article" date="2019" name="Nat. Commun.">
        <title>The genome of broomcorn millet.</title>
        <authorList>
            <person name="Zou C."/>
            <person name="Miki D."/>
            <person name="Li D."/>
            <person name="Tang Q."/>
            <person name="Xiao L."/>
            <person name="Rajput S."/>
            <person name="Deng P."/>
            <person name="Jia W."/>
            <person name="Huang R."/>
            <person name="Zhang M."/>
            <person name="Sun Y."/>
            <person name="Hu J."/>
            <person name="Fu X."/>
            <person name="Schnable P.S."/>
            <person name="Li F."/>
            <person name="Zhang H."/>
            <person name="Feng B."/>
            <person name="Zhu X."/>
            <person name="Liu R."/>
            <person name="Schnable J.C."/>
            <person name="Zhu J.-K."/>
            <person name="Zhang H."/>
        </authorList>
    </citation>
    <scope>NUCLEOTIDE SEQUENCE [LARGE SCALE GENOMIC DNA]</scope>
</reference>
<dbReference type="AlphaFoldDB" id="A0A3L6SYD7"/>
<proteinExistence type="predicted"/>
<gene>
    <name evidence="1" type="ORF">C2845_PM05G13950</name>
</gene>